<dbReference type="RefSeq" id="WP_093255648.1">
    <property type="nucleotide sequence ID" value="NZ_FNQM01000017.1"/>
</dbReference>
<organism evidence="2 3">
    <name type="scientific">Rubrimonas cliftonensis</name>
    <dbReference type="NCBI Taxonomy" id="89524"/>
    <lineage>
        <taxon>Bacteria</taxon>
        <taxon>Pseudomonadati</taxon>
        <taxon>Pseudomonadota</taxon>
        <taxon>Alphaproteobacteria</taxon>
        <taxon>Rhodobacterales</taxon>
        <taxon>Paracoccaceae</taxon>
        <taxon>Rubrimonas</taxon>
    </lineage>
</organism>
<keyword evidence="3" id="KW-1185">Reference proteome</keyword>
<gene>
    <name evidence="2" type="ORF">SAMN05444370_11762</name>
</gene>
<dbReference type="Proteomes" id="UP000198703">
    <property type="component" value="Unassembled WGS sequence"/>
</dbReference>
<feature type="region of interest" description="Disordered" evidence="1">
    <location>
        <begin position="1"/>
        <end position="38"/>
    </location>
</feature>
<name>A0A1H4F3E0_9RHOB</name>
<accession>A0A1H4F3E0</accession>
<evidence type="ECO:0000256" key="1">
    <source>
        <dbReference type="SAM" id="MobiDB-lite"/>
    </source>
</evidence>
<evidence type="ECO:0000313" key="3">
    <source>
        <dbReference type="Proteomes" id="UP000198703"/>
    </source>
</evidence>
<dbReference type="AlphaFoldDB" id="A0A1H4F3E0"/>
<evidence type="ECO:0008006" key="4">
    <source>
        <dbReference type="Google" id="ProtNLM"/>
    </source>
</evidence>
<dbReference type="EMBL" id="FNQM01000017">
    <property type="protein sequence ID" value="SEA91002.1"/>
    <property type="molecule type" value="Genomic_DNA"/>
</dbReference>
<evidence type="ECO:0000313" key="2">
    <source>
        <dbReference type="EMBL" id="SEA91002.1"/>
    </source>
</evidence>
<proteinExistence type="predicted"/>
<dbReference type="STRING" id="89524.SAMN05444370_11762"/>
<dbReference type="OrthoDB" id="2086138at2"/>
<sequence length="154" mass="16196">MNPPDRNNGETTAPGGRDAQGRFAPGSANRGRPKGARHRTTLAIEAMIGDEAEALARTAIRLALAGDGPLLRALLDRLAPPPKDRAASFTLPPLRSLADAQHASGAILRAASRGEITPADARALAEIVAAFTRAGEALELEARIAELEARVRQR</sequence>
<reference evidence="2 3" key="1">
    <citation type="submission" date="2016-10" db="EMBL/GenBank/DDBJ databases">
        <authorList>
            <person name="de Groot N.N."/>
        </authorList>
    </citation>
    <scope>NUCLEOTIDE SEQUENCE [LARGE SCALE GENOMIC DNA]</scope>
    <source>
        <strain evidence="2 3">DSM 15345</strain>
    </source>
</reference>
<protein>
    <recommendedName>
        <fullName evidence="4">DUF5681 domain-containing protein</fullName>
    </recommendedName>
</protein>